<dbReference type="InterPro" id="IPR001650">
    <property type="entry name" value="Helicase_C-like"/>
</dbReference>
<dbReference type="AlphaFoldDB" id="A0A3N6MS49"/>
<proteinExistence type="predicted"/>
<keyword evidence="1" id="KW-0378">Hydrolase</keyword>
<dbReference type="InterPro" id="IPR038718">
    <property type="entry name" value="SNF2-like_sf"/>
</dbReference>
<dbReference type="PANTHER" id="PTHR45766:SF6">
    <property type="entry name" value="SWI_SNF-RELATED MATRIX-ASSOCIATED ACTIN-DEPENDENT REGULATOR OF CHROMATIN SUBFAMILY A-LIKE PROTEIN 1"/>
    <property type="match status" value="1"/>
</dbReference>
<dbReference type="PANTHER" id="PTHR45766">
    <property type="entry name" value="DNA ANNEALING HELICASE AND ENDONUCLEASE ZRANB3 FAMILY MEMBER"/>
    <property type="match status" value="1"/>
</dbReference>
<keyword evidence="3" id="KW-0067">ATP-binding</keyword>
<organism evidence="3 4">
    <name type="scientific">Paraburkholderia dinghuensis</name>
    <dbReference type="NCBI Taxonomy" id="2305225"/>
    <lineage>
        <taxon>Bacteria</taxon>
        <taxon>Pseudomonadati</taxon>
        <taxon>Pseudomonadota</taxon>
        <taxon>Betaproteobacteria</taxon>
        <taxon>Burkholderiales</taxon>
        <taxon>Burkholderiaceae</taxon>
        <taxon>Paraburkholderia</taxon>
    </lineage>
</organism>
<evidence type="ECO:0000259" key="2">
    <source>
        <dbReference type="PROSITE" id="PS51194"/>
    </source>
</evidence>
<dbReference type="PROSITE" id="PS51194">
    <property type="entry name" value="HELICASE_CTER"/>
    <property type="match status" value="1"/>
</dbReference>
<evidence type="ECO:0000313" key="4">
    <source>
        <dbReference type="Proteomes" id="UP000272778"/>
    </source>
</evidence>
<dbReference type="EMBL" id="RQIS01000007">
    <property type="protein sequence ID" value="RQH06608.1"/>
    <property type="molecule type" value="Genomic_DNA"/>
</dbReference>
<accession>A0A3N6MS49</accession>
<dbReference type="Gene3D" id="3.40.50.300">
    <property type="entry name" value="P-loop containing nucleotide triphosphate hydrolases"/>
    <property type="match status" value="1"/>
</dbReference>
<dbReference type="Gene3D" id="3.40.50.10810">
    <property type="entry name" value="Tandem AAA-ATPase domain"/>
    <property type="match status" value="1"/>
</dbReference>
<keyword evidence="4" id="KW-1185">Reference proteome</keyword>
<dbReference type="Pfam" id="PF00271">
    <property type="entry name" value="Helicase_C"/>
    <property type="match status" value="1"/>
</dbReference>
<dbReference type="GO" id="GO:0031297">
    <property type="term" value="P:replication fork processing"/>
    <property type="evidence" value="ECO:0007669"/>
    <property type="project" value="TreeGrafter"/>
</dbReference>
<dbReference type="InterPro" id="IPR027417">
    <property type="entry name" value="P-loop_NTPase"/>
</dbReference>
<dbReference type="InterPro" id="IPR014001">
    <property type="entry name" value="Helicase_ATP-bd"/>
</dbReference>
<sequence>MPVVIPEQNEMVLNLRHPERVRALIPSCHDFTYRGHALVKVPHTMDVMRVLRNLGINVKGHEVYRYRYRAPLIRGRHRVMAHQTDTAAFLTERTRAFVLHPPRMGKTASILLAIDFLRAQGLVRAALVIAPVSGLHTTWEAEAFGLFPHWSAAVLTGSRERRLKLLAQDYDLYIINPDGIGVIAKELAGAVRSGRIGVVVVDEITDFANPETERWGAAEQVVRLAAYAWGVTGTPGDPMHVYGQVKLIDPKQVPASRTAWRNMTMYQSRNRRKYLPLAGSEKLVSQAMQPAICYEKDKVLGLPPLQTLEFEAPLSREQKKLYEALRRDMLVATDDGNTVTAANAAVLVGKLLQVATGAVKTDTGAALMLDMHERLSVLDTIIGQGEFKTVVFAPYRAAMDALVTHLEKRWTVARVDGDVTGRKRSDIFTRFQSEAAPHVLVLHPRTAAFSVELAAADTIVFFGPPMNGAFVYSQACERINSGLQKSKTPAIVHLHSTPAERRLFRSLREGVDLQERIIELFREIVHETA</sequence>
<keyword evidence="3" id="KW-0547">Nucleotide-binding</keyword>
<keyword evidence="3" id="KW-0347">Helicase</keyword>
<dbReference type="GO" id="GO:0006281">
    <property type="term" value="P:DNA repair"/>
    <property type="evidence" value="ECO:0007669"/>
    <property type="project" value="TreeGrafter"/>
</dbReference>
<evidence type="ECO:0000313" key="3">
    <source>
        <dbReference type="EMBL" id="RQH06608.1"/>
    </source>
</evidence>
<protein>
    <submittedName>
        <fullName evidence="3">DEAD/DEAH box helicase</fullName>
    </submittedName>
</protein>
<feature type="domain" description="Helicase C-terminal" evidence="2">
    <location>
        <begin position="377"/>
        <end position="529"/>
    </location>
</feature>
<evidence type="ECO:0000256" key="1">
    <source>
        <dbReference type="ARBA" id="ARBA00022801"/>
    </source>
</evidence>
<gene>
    <name evidence="3" type="ORF">D1Y85_12105</name>
</gene>
<reference evidence="3 4" key="1">
    <citation type="submission" date="2018-11" db="EMBL/GenBank/DDBJ databases">
        <title>Paraburkholderia sp. DHOA04, isolated from soil.</title>
        <authorList>
            <person name="Gao Z.-H."/>
            <person name="Qiu L.-H."/>
            <person name="Fu J.-C."/>
        </authorList>
    </citation>
    <scope>NUCLEOTIDE SEQUENCE [LARGE SCALE GENOMIC DNA]</scope>
    <source>
        <strain evidence="3 4">DHOA04</strain>
    </source>
</reference>
<dbReference type="RefSeq" id="WP_124151285.1">
    <property type="nucleotide sequence ID" value="NZ_RQIS01000007.1"/>
</dbReference>
<dbReference type="GO" id="GO:0004386">
    <property type="term" value="F:helicase activity"/>
    <property type="evidence" value="ECO:0007669"/>
    <property type="project" value="UniProtKB-KW"/>
</dbReference>
<dbReference type="Proteomes" id="UP000272778">
    <property type="component" value="Unassembled WGS sequence"/>
</dbReference>
<dbReference type="OrthoDB" id="9814088at2"/>
<dbReference type="SUPFAM" id="SSF52540">
    <property type="entry name" value="P-loop containing nucleoside triphosphate hydrolases"/>
    <property type="match status" value="2"/>
</dbReference>
<name>A0A3N6MS49_9BURK</name>
<comment type="caution">
    <text evidence="3">The sequence shown here is derived from an EMBL/GenBank/DDBJ whole genome shotgun (WGS) entry which is preliminary data.</text>
</comment>
<dbReference type="GO" id="GO:0016787">
    <property type="term" value="F:hydrolase activity"/>
    <property type="evidence" value="ECO:0007669"/>
    <property type="project" value="UniProtKB-KW"/>
</dbReference>
<dbReference type="SMART" id="SM00487">
    <property type="entry name" value="DEXDc"/>
    <property type="match status" value="1"/>
</dbReference>